<name>A0A381WSN3_9ZZZZ</name>
<accession>A0A381WSN3</accession>
<evidence type="ECO:0000313" key="1">
    <source>
        <dbReference type="EMBL" id="SVA55372.1"/>
    </source>
</evidence>
<sequence length="434" mass="48855">MKVSLKIKNLFRKYAVFALLIALLPGILLAEEDTNAPQILTTDLIRKQILKDPEKVVSFVFVDENNITEILINGVSQNFKNSDTVLINKKFVFEAGKNIVEVIVVDQAGNSHKKTFLVGLGEEVDLEKEIVSDEETKKDEKAKKYLLKTSFALSYELDDNPSNDFSTPVAVKGMDIKGVVDDSEQADYRSVANLALALGTGAINGFIGGIKTTYSKQKNKSINSQAAFVGVGLRLKYIEDDFFVLNYLLTDVNVGGNDFSQTHSLTPGMLFNSKDYKGIYKHLLTMNYTAADFSDQADEDSPSYSVKWEYHSMDADLLDDYRFQLAYGYSSSGTKDSVLTFTGLDFDWHNRWETGLKWDLGFGMQYKKYATAEPLTNEFLGNTRVDVPIRFSNTFGWQFNPSWKLLLNYKYSLNISNKLIYVRTISGLILKGAF</sequence>
<proteinExistence type="predicted"/>
<dbReference type="EMBL" id="UINC01012719">
    <property type="protein sequence ID" value="SVA55372.1"/>
    <property type="molecule type" value="Genomic_DNA"/>
</dbReference>
<protein>
    <submittedName>
        <fullName evidence="1">Uncharacterized protein</fullName>
    </submittedName>
</protein>
<gene>
    <name evidence="1" type="ORF">METZ01_LOCUS108226</name>
</gene>
<organism evidence="1">
    <name type="scientific">marine metagenome</name>
    <dbReference type="NCBI Taxonomy" id="408172"/>
    <lineage>
        <taxon>unclassified sequences</taxon>
        <taxon>metagenomes</taxon>
        <taxon>ecological metagenomes</taxon>
    </lineage>
</organism>
<reference evidence="1" key="1">
    <citation type="submission" date="2018-05" db="EMBL/GenBank/DDBJ databases">
        <authorList>
            <person name="Lanie J.A."/>
            <person name="Ng W.-L."/>
            <person name="Kazmierczak K.M."/>
            <person name="Andrzejewski T.M."/>
            <person name="Davidsen T.M."/>
            <person name="Wayne K.J."/>
            <person name="Tettelin H."/>
            <person name="Glass J.I."/>
            <person name="Rusch D."/>
            <person name="Podicherti R."/>
            <person name="Tsui H.-C.T."/>
            <person name="Winkler M.E."/>
        </authorList>
    </citation>
    <scope>NUCLEOTIDE SEQUENCE</scope>
</reference>
<dbReference type="AlphaFoldDB" id="A0A381WSN3"/>